<dbReference type="PROSITE" id="PS51186">
    <property type="entry name" value="GNAT"/>
    <property type="match status" value="1"/>
</dbReference>
<keyword evidence="3" id="KW-1185">Reference proteome</keyword>
<dbReference type="InterPro" id="IPR009297">
    <property type="entry name" value="DUF952"/>
</dbReference>
<dbReference type="SUPFAM" id="SSF55729">
    <property type="entry name" value="Acyl-CoA N-acyltransferases (Nat)"/>
    <property type="match status" value="1"/>
</dbReference>
<organism evidence="2 3">
    <name type="scientific">Micrococcus endophyticus</name>
    <dbReference type="NCBI Taxonomy" id="455343"/>
    <lineage>
        <taxon>Bacteria</taxon>
        <taxon>Bacillati</taxon>
        <taxon>Actinomycetota</taxon>
        <taxon>Actinomycetes</taxon>
        <taxon>Micrococcales</taxon>
        <taxon>Micrococcaceae</taxon>
        <taxon>Micrococcus</taxon>
    </lineage>
</organism>
<evidence type="ECO:0000313" key="3">
    <source>
        <dbReference type="Proteomes" id="UP000567246"/>
    </source>
</evidence>
<dbReference type="EMBL" id="JACHMW010000001">
    <property type="protein sequence ID" value="MBB5848004.1"/>
    <property type="molecule type" value="Genomic_DNA"/>
</dbReference>
<proteinExistence type="predicted"/>
<name>A0A7W9JI13_9MICC</name>
<gene>
    <name evidence="2" type="ORF">HDA33_000568</name>
</gene>
<comment type="caution">
    <text evidence="2">The sequence shown here is derived from an EMBL/GenBank/DDBJ whole genome shotgun (WGS) entry which is preliminary data.</text>
</comment>
<reference evidence="2 3" key="1">
    <citation type="submission" date="2020-08" db="EMBL/GenBank/DDBJ databases">
        <title>Sequencing the genomes of 1000 actinobacteria strains.</title>
        <authorList>
            <person name="Klenk H.-P."/>
        </authorList>
    </citation>
    <scope>NUCLEOTIDE SEQUENCE [LARGE SCALE GENOMIC DNA]</scope>
    <source>
        <strain evidence="2 3">DSM 17945</strain>
    </source>
</reference>
<dbReference type="Gene3D" id="3.20.170.20">
    <property type="entry name" value="Protein of unknown function DUF952"/>
    <property type="match status" value="1"/>
</dbReference>
<sequence>MILHIALPEDWAAARAAGHYTVSTRGATVDRVGFLHASEDAAQVGIVGPAVYADRPDAVVLAMDEAALEAAGLTVRRERGVPGDPHSPLFPHVYGGPVPVGLMTPLPRADVDPRVVREDDAEALRLQDAGWTPASTSWGARLRLADDADLAPYERRVAAVRAAGFQVRRLTPDDVGQVRRLDGETAADYPATAASSHSPLPEDLAVRLTLPGHRGYGAFQDGVLAGFTLLDRLDDRWDVDRTAVHPTGRRRGLAAAVKALSVLETHREDGARTWGTGGAGANAGSLAMNRTLGFELEPLWLALVPALTWPEAAATSGTP</sequence>
<dbReference type="AlphaFoldDB" id="A0A7W9JI13"/>
<dbReference type="SUPFAM" id="SSF56399">
    <property type="entry name" value="ADP-ribosylation"/>
    <property type="match status" value="1"/>
</dbReference>
<dbReference type="Proteomes" id="UP000567246">
    <property type="component" value="Unassembled WGS sequence"/>
</dbReference>
<evidence type="ECO:0000313" key="2">
    <source>
        <dbReference type="EMBL" id="MBB5848004.1"/>
    </source>
</evidence>
<dbReference type="InterPro" id="IPR000182">
    <property type="entry name" value="GNAT_dom"/>
</dbReference>
<dbReference type="Gene3D" id="3.40.630.30">
    <property type="match status" value="1"/>
</dbReference>
<accession>A0A7W9JI13</accession>
<evidence type="ECO:0000259" key="1">
    <source>
        <dbReference type="PROSITE" id="PS51186"/>
    </source>
</evidence>
<dbReference type="Pfam" id="PF06108">
    <property type="entry name" value="DUF952"/>
    <property type="match status" value="1"/>
</dbReference>
<feature type="domain" description="N-acetyltransferase" evidence="1">
    <location>
        <begin position="165"/>
        <end position="310"/>
    </location>
</feature>
<dbReference type="RefSeq" id="WP_184170712.1">
    <property type="nucleotide sequence ID" value="NZ_BAABAG010000005.1"/>
</dbReference>
<protein>
    <submittedName>
        <fullName evidence="2">Uncharacterized protein (DUF952 family)/GNAT superfamily N-acetyltransferase</fullName>
    </submittedName>
</protein>
<dbReference type="GO" id="GO:0016747">
    <property type="term" value="F:acyltransferase activity, transferring groups other than amino-acyl groups"/>
    <property type="evidence" value="ECO:0007669"/>
    <property type="project" value="InterPro"/>
</dbReference>
<dbReference type="Pfam" id="PF00583">
    <property type="entry name" value="Acetyltransf_1"/>
    <property type="match status" value="1"/>
</dbReference>
<keyword evidence="2" id="KW-0808">Transferase</keyword>
<dbReference type="InterPro" id="IPR016181">
    <property type="entry name" value="Acyl_CoA_acyltransferase"/>
</dbReference>